<evidence type="ECO:0000256" key="5">
    <source>
        <dbReference type="ARBA" id="ARBA00022602"/>
    </source>
</evidence>
<name>A0A9W8H337_9FUNG</name>
<evidence type="ECO:0000256" key="10">
    <source>
        <dbReference type="ARBA" id="ARBA00030816"/>
    </source>
</evidence>
<dbReference type="AlphaFoldDB" id="A0A9W8H337"/>
<evidence type="ECO:0000256" key="9">
    <source>
        <dbReference type="ARBA" id="ARBA00022833"/>
    </source>
</evidence>
<dbReference type="Pfam" id="PF00432">
    <property type="entry name" value="Prenyltrans"/>
    <property type="match status" value="1"/>
</dbReference>
<accession>A0A9W8H337</accession>
<sequence length="1062" mass="115956">MSQTLENTKDEGLLVEKHVGYVKSLDKKHDEIEYWMTEHLRVSGVYWGAVAVHLLGRSDALDRNGIVDYILSCQNDDGGFGGHTGHDSHILYTMSAVQLLVMYDALDKVDAQKVIGYVVGLQDKTTGEMSGDSWGEKDTRFAYISLAILSFFDAIDAIDVGGVVSYVQRSMNYDGGFGSGPGGESHAAQVFTCLAALAIAGRLDIVDRDRLSGWLAERQLRSGGLNGRPQKLEDVCYSWWVLSSLKILDRVHWIDRLKLCGFILSAQDTDAGGIADRPGDVADVYHTCFGIAGLSLAGYSEYPLVEVDPVYCMPVSVIEKAGLHKWVDHLPEAWKQAMSGSFFGHGFGASDDPIARDRMAYRSSASNDLDAKLESLALDDNLGDQLEDTLDTFNDETFDGDVSAIAGQEYDFYRNTLAHQTQMQGLPQGSQHQGLSQMMHKIGVPFQQAPPVGSSGAPAASAEPRKIMTLAEVESQMVPQRATPGPASQPQAALSLRRATASPEVIGRRREERLQRQAELSRYDNMMSRHDKDYIIRIQVSQLLTDDPAADDFYCHMYQLSRGALFGPGSMQSQASMRASPAMGSGPSAAMGNMPEGPGRAAGDQARPGSRAADSTSSSLMPSADPMHTGLANEYRQHQQHIGRAHRSNTQSSMARMQQQVQRIVNEARRRPKTSHVALEGALGKISVNSARNPKQVIQVQRGHAGSVSQGSPGMGTGVAESKQYSPSPHDLGGIFAGIGDARNPSTERRKTLRSIENVFSAVLRLEQLIREQVRLPPNAEHPSVQAWLASYNEAKDRVWVELEASQPISNTYPHPLVRFLSFAKGKRIFPRLVHHMSIDQVLALTTTIIANFETLDVCRFGSFSYAAGSQVDVRQREETDLFLHAVMPPALAFLSETSLQIVNGLFALFMERNNIAWVARTRPALAFLTMFLGRTAALKQAELNAFGNTDGQDLYQATELYGHLFNSLRGSLATVFPPLPELGMPVSPVEDLHAWQFLATLAVGASVEQQHTLVAEVREKVLEKVQLAKSGHLPADLAAALTANVNLFLNALGLDASQVAT</sequence>
<gene>
    <name evidence="17" type="primary">PAT1</name>
    <name evidence="17" type="ORF">GGI19_000715</name>
</gene>
<feature type="domain" description="mRNA decay factor PAT1" evidence="16">
    <location>
        <begin position="643"/>
        <end position="1057"/>
    </location>
</feature>
<evidence type="ECO:0000256" key="8">
    <source>
        <dbReference type="ARBA" id="ARBA00022737"/>
    </source>
</evidence>
<feature type="domain" description="Prenyltransferase alpha-alpha toroid" evidence="15">
    <location>
        <begin position="13"/>
        <end position="313"/>
    </location>
</feature>
<comment type="similarity">
    <text evidence="2">Belongs to the protein prenyltransferase subunit beta family.</text>
</comment>
<dbReference type="GO" id="GO:0072657">
    <property type="term" value="P:protein localization to membrane"/>
    <property type="evidence" value="ECO:0007669"/>
    <property type="project" value="UniProtKB-ARBA"/>
</dbReference>
<dbReference type="GO" id="GO:0046872">
    <property type="term" value="F:metal ion binding"/>
    <property type="evidence" value="ECO:0007669"/>
    <property type="project" value="UniProtKB-KW"/>
</dbReference>
<evidence type="ECO:0000256" key="6">
    <source>
        <dbReference type="ARBA" id="ARBA00022679"/>
    </source>
</evidence>
<evidence type="ECO:0000256" key="4">
    <source>
        <dbReference type="ARBA" id="ARBA00012656"/>
    </source>
</evidence>
<evidence type="ECO:0000256" key="12">
    <source>
        <dbReference type="ARBA" id="ARBA00047658"/>
    </source>
</evidence>
<dbReference type="InterPro" id="IPR001330">
    <property type="entry name" value="Prenyltrans"/>
</dbReference>
<keyword evidence="9" id="KW-0862">Zinc</keyword>
<evidence type="ECO:0000259" key="15">
    <source>
        <dbReference type="Pfam" id="PF00432"/>
    </source>
</evidence>
<keyword evidence="6" id="KW-0808">Transferase</keyword>
<evidence type="ECO:0000313" key="18">
    <source>
        <dbReference type="Proteomes" id="UP001140011"/>
    </source>
</evidence>
<evidence type="ECO:0000256" key="1">
    <source>
        <dbReference type="ARBA" id="ARBA00001947"/>
    </source>
</evidence>
<evidence type="ECO:0000256" key="13">
    <source>
        <dbReference type="ARBA" id="ARBA00069127"/>
    </source>
</evidence>
<reference evidence="17" key="1">
    <citation type="submission" date="2022-07" db="EMBL/GenBank/DDBJ databases">
        <title>Phylogenomic reconstructions and comparative analyses of Kickxellomycotina fungi.</title>
        <authorList>
            <person name="Reynolds N.K."/>
            <person name="Stajich J.E."/>
            <person name="Barry K."/>
            <person name="Grigoriev I.V."/>
            <person name="Crous P."/>
            <person name="Smith M.E."/>
        </authorList>
    </citation>
    <scope>NUCLEOTIDE SEQUENCE</scope>
    <source>
        <strain evidence="17">BCRC 34297</strain>
    </source>
</reference>
<comment type="subunit">
    <text evidence="3">Heterodimer of an alpha and a beta subunit.</text>
</comment>
<evidence type="ECO:0000256" key="2">
    <source>
        <dbReference type="ARBA" id="ARBA00010497"/>
    </source>
</evidence>
<evidence type="ECO:0000256" key="14">
    <source>
        <dbReference type="SAM" id="MobiDB-lite"/>
    </source>
</evidence>
<evidence type="ECO:0000256" key="7">
    <source>
        <dbReference type="ARBA" id="ARBA00022723"/>
    </source>
</evidence>
<dbReference type="PANTHER" id="PTHR11774:SF11">
    <property type="entry name" value="GERANYLGERANYL TRANSFERASE TYPE-2 SUBUNIT BETA"/>
    <property type="match status" value="1"/>
</dbReference>
<comment type="caution">
    <text evidence="17">The sequence shown here is derived from an EMBL/GenBank/DDBJ whole genome shotgun (WGS) entry which is preliminary data.</text>
</comment>
<dbReference type="EMBL" id="JANBUH010000021">
    <property type="protein sequence ID" value="KAJ2756625.1"/>
    <property type="molecule type" value="Genomic_DNA"/>
</dbReference>
<dbReference type="PANTHER" id="PTHR11774">
    <property type="entry name" value="GERANYLGERANYL TRANSFERASE TYPE BETA SUBUNIT"/>
    <property type="match status" value="1"/>
</dbReference>
<evidence type="ECO:0000313" key="17">
    <source>
        <dbReference type="EMBL" id="KAJ2756625.1"/>
    </source>
</evidence>
<dbReference type="InterPro" id="IPR019167">
    <property type="entry name" value="PAT1_dom"/>
</dbReference>
<dbReference type="Pfam" id="PF09770">
    <property type="entry name" value="PAT1"/>
    <property type="match status" value="1"/>
</dbReference>
<comment type="catalytic activity">
    <reaction evidence="12">
        <text>geranylgeranyl diphosphate + L-cysteinyl-[protein] = S-geranylgeranyl-L-cysteinyl-[protein] + diphosphate</text>
        <dbReference type="Rhea" id="RHEA:21240"/>
        <dbReference type="Rhea" id="RHEA-COMP:10131"/>
        <dbReference type="Rhea" id="RHEA-COMP:11537"/>
        <dbReference type="ChEBI" id="CHEBI:29950"/>
        <dbReference type="ChEBI" id="CHEBI:33019"/>
        <dbReference type="ChEBI" id="CHEBI:57533"/>
        <dbReference type="ChEBI" id="CHEBI:86021"/>
        <dbReference type="EC" id="2.5.1.60"/>
    </reaction>
</comment>
<dbReference type="OrthoDB" id="74835at2759"/>
<evidence type="ECO:0000259" key="16">
    <source>
        <dbReference type="Pfam" id="PF09770"/>
    </source>
</evidence>
<dbReference type="EC" id="2.5.1.60" evidence="4"/>
<organism evidence="17 18">
    <name type="scientific">Coemansia pectinata</name>
    <dbReference type="NCBI Taxonomy" id="1052879"/>
    <lineage>
        <taxon>Eukaryota</taxon>
        <taxon>Fungi</taxon>
        <taxon>Fungi incertae sedis</taxon>
        <taxon>Zoopagomycota</taxon>
        <taxon>Kickxellomycotina</taxon>
        <taxon>Kickxellomycetes</taxon>
        <taxon>Kickxellales</taxon>
        <taxon>Kickxellaceae</taxon>
        <taxon>Coemansia</taxon>
    </lineage>
</organism>
<keyword evidence="5" id="KW-0637">Prenyltransferase</keyword>
<dbReference type="InterPro" id="IPR045089">
    <property type="entry name" value="PGGT1B-like"/>
</dbReference>
<comment type="cofactor">
    <cofactor evidence="1">
        <name>Zn(2+)</name>
        <dbReference type="ChEBI" id="CHEBI:29105"/>
    </cofactor>
</comment>
<dbReference type="GO" id="GO:0005968">
    <property type="term" value="C:Rab-protein geranylgeranyltransferase complex"/>
    <property type="evidence" value="ECO:0007669"/>
    <property type="project" value="TreeGrafter"/>
</dbReference>
<dbReference type="FunFam" id="1.50.10.20:FF:000012">
    <property type="entry name" value="Geranylgeranyl transferase type-2 subunit beta"/>
    <property type="match status" value="1"/>
</dbReference>
<dbReference type="SUPFAM" id="SSF48239">
    <property type="entry name" value="Terpenoid cyclases/Protein prenyltransferases"/>
    <property type="match status" value="1"/>
</dbReference>
<keyword evidence="7" id="KW-0479">Metal-binding</keyword>
<keyword evidence="18" id="KW-1185">Reference proteome</keyword>
<dbReference type="Gene3D" id="1.50.10.20">
    <property type="match status" value="1"/>
</dbReference>
<feature type="region of interest" description="Disordered" evidence="14">
    <location>
        <begin position="703"/>
        <end position="748"/>
    </location>
</feature>
<evidence type="ECO:0000256" key="11">
    <source>
        <dbReference type="ARBA" id="ARBA00032766"/>
    </source>
</evidence>
<dbReference type="InterPro" id="IPR008930">
    <property type="entry name" value="Terpenoid_cyclase/PrenylTrfase"/>
</dbReference>
<feature type="compositionally biased region" description="Low complexity" evidence="14">
    <location>
        <begin position="579"/>
        <end position="592"/>
    </location>
</feature>
<keyword evidence="8" id="KW-0677">Repeat</keyword>
<dbReference type="CDD" id="cd02894">
    <property type="entry name" value="GGTase-II"/>
    <property type="match status" value="1"/>
</dbReference>
<feature type="region of interest" description="Disordered" evidence="14">
    <location>
        <begin position="570"/>
        <end position="629"/>
    </location>
</feature>
<protein>
    <recommendedName>
        <fullName evidence="13">Geranylgeranyl transferase type-2 subunit beta</fullName>
        <ecNumber evidence="4">2.5.1.60</ecNumber>
    </recommendedName>
    <alternativeName>
        <fullName evidence="10">Geranylgeranyl transferase type II subunit beta</fullName>
    </alternativeName>
    <alternativeName>
        <fullName evidence="11">Type II protein geranyl-geranyltransferase subunit beta</fullName>
    </alternativeName>
</protein>
<feature type="region of interest" description="Disordered" evidence="14">
    <location>
        <begin position="480"/>
        <end position="502"/>
    </location>
</feature>
<evidence type="ECO:0000256" key="3">
    <source>
        <dbReference type="ARBA" id="ARBA00011355"/>
    </source>
</evidence>
<dbReference type="GO" id="GO:0004663">
    <property type="term" value="F:Rab geranylgeranyltransferase activity"/>
    <property type="evidence" value="ECO:0007669"/>
    <property type="project" value="UniProtKB-EC"/>
</dbReference>
<dbReference type="InterPro" id="IPR026873">
    <property type="entry name" value="Ptb1"/>
</dbReference>
<dbReference type="Proteomes" id="UP001140011">
    <property type="component" value="Unassembled WGS sequence"/>
</dbReference>
<proteinExistence type="inferred from homology"/>